<dbReference type="AlphaFoldDB" id="A0A126QE04"/>
<evidence type="ECO:0000256" key="2">
    <source>
        <dbReference type="ARBA" id="ARBA00023235"/>
    </source>
</evidence>
<name>A0A126QE04_PASMD</name>
<dbReference type="GO" id="GO:0046872">
    <property type="term" value="F:metal ion binding"/>
    <property type="evidence" value="ECO:0007669"/>
    <property type="project" value="UniProtKB-KW"/>
</dbReference>
<protein>
    <submittedName>
        <fullName evidence="3">Dod_1 protein</fullName>
    </submittedName>
</protein>
<dbReference type="RefSeq" id="WP_071523460.1">
    <property type="nucleotide sequence ID" value="NZ_JACDXE010000019.1"/>
</dbReference>
<proteinExistence type="predicted"/>
<dbReference type="PANTHER" id="PTHR11749">
    <property type="entry name" value="RIBULOSE-5-PHOSPHATE-3-EPIMERASE"/>
    <property type="match status" value="1"/>
</dbReference>
<keyword evidence="2" id="KW-0413">Isomerase</keyword>
<evidence type="ECO:0000313" key="3">
    <source>
        <dbReference type="EMBL" id="AMK08037.1"/>
    </source>
</evidence>
<evidence type="ECO:0000256" key="1">
    <source>
        <dbReference type="ARBA" id="ARBA00022723"/>
    </source>
</evidence>
<sequence length="231" mass="25811">MNVDKKQLIQQLKTQPISVGILASDWLKFADTLTTLSRHHLRLLHFDIGDGQFSPFFTVGALAVKQFPSPWLKDVHLMVNDPFHVAKACADAEVDIITLQVEQTDCLAETIGYLREHYPDLLIGLTLCPDTEIDLLTPYLAQIDLIQILTLDPRTGVKAETDAVIKRITRISNVLGEHRDQKLISVDGSMNLALASQLFPLGIDWVVLGSALFSQEDVDATLSEWKTHLCR</sequence>
<dbReference type="Gene3D" id="3.20.20.70">
    <property type="entry name" value="Aldolase class I"/>
    <property type="match status" value="1"/>
</dbReference>
<accession>A0A126QE04</accession>
<dbReference type="SUPFAM" id="SSF51366">
    <property type="entry name" value="Ribulose-phoshate binding barrel"/>
    <property type="match status" value="1"/>
</dbReference>
<gene>
    <name evidence="3" type="primary">dod_1</name>
</gene>
<dbReference type="GO" id="GO:0005975">
    <property type="term" value="P:carbohydrate metabolic process"/>
    <property type="evidence" value="ECO:0007669"/>
    <property type="project" value="InterPro"/>
</dbReference>
<organism evidence="3">
    <name type="scientific">Pasteurella multocida</name>
    <dbReference type="NCBI Taxonomy" id="747"/>
    <lineage>
        <taxon>Bacteria</taxon>
        <taxon>Pseudomonadati</taxon>
        <taxon>Pseudomonadota</taxon>
        <taxon>Gammaproteobacteria</taxon>
        <taxon>Pasteurellales</taxon>
        <taxon>Pasteurellaceae</taxon>
        <taxon>Pasteurella</taxon>
    </lineage>
</organism>
<dbReference type="GO" id="GO:0016857">
    <property type="term" value="F:racemase and epimerase activity, acting on carbohydrates and derivatives"/>
    <property type="evidence" value="ECO:0007669"/>
    <property type="project" value="InterPro"/>
</dbReference>
<dbReference type="Pfam" id="PF00834">
    <property type="entry name" value="Ribul_P_3_epim"/>
    <property type="match status" value="1"/>
</dbReference>
<dbReference type="InterPro" id="IPR013785">
    <property type="entry name" value="Aldolase_TIM"/>
</dbReference>
<dbReference type="InterPro" id="IPR011060">
    <property type="entry name" value="RibuloseP-bd_barrel"/>
</dbReference>
<dbReference type="CDD" id="cd00429">
    <property type="entry name" value="RPE"/>
    <property type="match status" value="1"/>
</dbReference>
<dbReference type="InterPro" id="IPR000056">
    <property type="entry name" value="Ribul_P_3_epim-like"/>
</dbReference>
<dbReference type="NCBIfam" id="NF005986">
    <property type="entry name" value="PRK08091.1"/>
    <property type="match status" value="1"/>
</dbReference>
<reference evidence="3" key="1">
    <citation type="submission" date="2015-01" db="EMBL/GenBank/DDBJ databases">
        <title>Draft genome sequence of Pasteurella multocida isolated from alpaca pneumonia.</title>
        <authorList>
            <person name="Maturrano L."/>
            <person name="Hurtado R."/>
            <person name="Allasi N."/>
            <person name="Juscamayta E."/>
            <person name="Fernandez D."/>
            <person name="Maximiliano J."/>
            <person name="Rimac R."/>
            <person name="Rosadio R."/>
        </authorList>
    </citation>
    <scope>NUCLEOTIDE SEQUENCE</scope>
    <source>
        <strain evidence="3">UNMSM</strain>
    </source>
</reference>
<keyword evidence="1" id="KW-0479">Metal-binding</keyword>
<dbReference type="EMBL" id="KP660198">
    <property type="protein sequence ID" value="AMK08037.1"/>
    <property type="molecule type" value="Genomic_DNA"/>
</dbReference>